<comment type="caution">
    <text evidence="1">The sequence shown here is derived from an EMBL/GenBank/DDBJ whole genome shotgun (WGS) entry which is preliminary data.</text>
</comment>
<protein>
    <submittedName>
        <fullName evidence="1">Uncharacterized protein</fullName>
    </submittedName>
</protein>
<evidence type="ECO:0000313" key="2">
    <source>
        <dbReference type="Proteomes" id="UP000828048"/>
    </source>
</evidence>
<name>A0ACB7ZMN1_9ERIC</name>
<proteinExistence type="predicted"/>
<sequence length="606" mass="68237">MKALISHKKVISRTTPVSLIRNRFHCSQTSNQNNDTTVQQITTILKQNNWQFLLDSSHVAQTLNPDVIQSVLHQNKSIDSKRLLSFFNWSTSQMGTPQNLSSFSILAVMLCNSNQFARAHVVLEKMIETGSPVSLIVGSIGGSCRHVEVCRGNHEALDILIHVYKKKWKFNEAASVLVAAKNCNFLPSLVCVNTLLKDLLKFSKMDLVWRVFDAMVEARFKLDVYSYKYLIKAHFKVGNVEEGKRVFLVMEEKGCIPDIFTYNVTIGGLCKAGLVDEAVELKQSMIEKGLAPDGDTYSMLIDGFCKQKRLKEAKFLLGEIPNVDLNAYQVAYTALMDGFMKEGDIEEALRIKDEMVSRGIKLNYITYNAIINGLCKVGQTEKAKDLLCEMIAAEVNPAMNTYITLIDGYSREQKLDKAYELLVEMKERNFQPSLYLCSKKEGMPYYHELCRIFGYTPATEVHAHPSKKAPSSTDSSDPEFQFEDEVEVESTEDSKAKPQAKGKKRDSIALNQFAENGRRGVKVMEMKLHNSHSGYSGATGNMSIGEAGVGPLAAGMKDCQAVLNAMEDLDGDSYFKVLKKLHGDVLWRQIFMDMPEKRRIEWIKKI</sequence>
<gene>
    <name evidence="1" type="ORF">Vadar_029591</name>
</gene>
<organism evidence="1 2">
    <name type="scientific">Vaccinium darrowii</name>
    <dbReference type="NCBI Taxonomy" id="229202"/>
    <lineage>
        <taxon>Eukaryota</taxon>
        <taxon>Viridiplantae</taxon>
        <taxon>Streptophyta</taxon>
        <taxon>Embryophyta</taxon>
        <taxon>Tracheophyta</taxon>
        <taxon>Spermatophyta</taxon>
        <taxon>Magnoliopsida</taxon>
        <taxon>eudicotyledons</taxon>
        <taxon>Gunneridae</taxon>
        <taxon>Pentapetalae</taxon>
        <taxon>asterids</taxon>
        <taxon>Ericales</taxon>
        <taxon>Ericaceae</taxon>
        <taxon>Vaccinioideae</taxon>
        <taxon>Vaccinieae</taxon>
        <taxon>Vaccinium</taxon>
    </lineage>
</organism>
<reference evidence="1 2" key="1">
    <citation type="journal article" date="2021" name="Hortic Res">
        <title>High-quality reference genome and annotation aids understanding of berry development for evergreen blueberry (Vaccinium darrowii).</title>
        <authorList>
            <person name="Yu J."/>
            <person name="Hulse-Kemp A.M."/>
            <person name="Babiker E."/>
            <person name="Staton M."/>
        </authorList>
    </citation>
    <scope>NUCLEOTIDE SEQUENCE [LARGE SCALE GENOMIC DNA]</scope>
    <source>
        <strain evidence="2">cv. NJ 8807/NJ 8810</strain>
        <tissue evidence="1">Young leaf</tissue>
    </source>
</reference>
<dbReference type="EMBL" id="CM037159">
    <property type="protein sequence ID" value="KAH7867157.1"/>
    <property type="molecule type" value="Genomic_DNA"/>
</dbReference>
<accession>A0ACB7ZMN1</accession>
<keyword evidence="2" id="KW-1185">Reference proteome</keyword>
<evidence type="ECO:0000313" key="1">
    <source>
        <dbReference type="EMBL" id="KAH7867157.1"/>
    </source>
</evidence>
<dbReference type="Proteomes" id="UP000828048">
    <property type="component" value="Chromosome 9"/>
</dbReference>